<reference evidence="2" key="2">
    <citation type="submission" date="2020-09" db="EMBL/GenBank/DDBJ databases">
        <authorList>
            <person name="Sun Q."/>
            <person name="Zhou Y."/>
        </authorList>
    </citation>
    <scope>NUCLEOTIDE SEQUENCE</scope>
    <source>
        <strain evidence="2">CGMCC 1.10998</strain>
    </source>
</reference>
<sequence length="538" mass="59134">MSTLGTLTLRNYRCFDWHNPAALVFGEGFTALIGQNNSGKSSALRAVYELRNHLASIGSTLHRGSNFQLGTPLLGVADPSELANDGDSRRFQFELGISDSLRPENPNYALALKGVFEFDTNTQICIATKIFVIGADGTEEVINESEIKTGELQNGWIIAYPNKNRNVEFSRLLDFARDLSASKYFPAFRNAINEGAGTYYDIPVGTSLVSTWDSWKAGNSKAQKLAIGRVEREIAELLGFGSIQINADQSGKTLDVNIDGRPHKLYEVGAGVAQLIIVLAAALVQKPPYILIDEPELSLHPSLQLNFLSTLGTYSTKGLLYSTHSIGLARSTANRIFATYKIANGSSKMEALGERAVNFSEWLGELSYSSRVELGCEGLLLVEGPTDVLFFQEFLRKIKKDGKYVVMQLGGSSLINSKIGPHIAEMSRLIDPSKIYVFIDSEKKSEGEPIAADRSEFITECGKFGVSASASERRATENYFEAKGIRAALGDEYQPLGPFQLLKESGKPWRKSDNWRIARETSFSDIKDSDLGKFLLSL</sequence>
<dbReference type="Proteomes" id="UP000637423">
    <property type="component" value="Unassembled WGS sequence"/>
</dbReference>
<dbReference type="AlphaFoldDB" id="A0A916V0H9"/>
<dbReference type="CDD" id="cd00267">
    <property type="entry name" value="ABC_ATPase"/>
    <property type="match status" value="1"/>
</dbReference>
<dbReference type="InterPro" id="IPR051396">
    <property type="entry name" value="Bact_Antivir_Def_Nuclease"/>
</dbReference>
<dbReference type="RefSeq" id="WP_188569168.1">
    <property type="nucleotide sequence ID" value="NZ_BMED01000008.1"/>
</dbReference>
<proteinExistence type="predicted"/>
<gene>
    <name evidence="2" type="ORF">GCM10011396_52850</name>
</gene>
<feature type="domain" description="ATPase AAA-type core" evidence="1">
    <location>
        <begin position="29"/>
        <end position="328"/>
    </location>
</feature>
<dbReference type="PANTHER" id="PTHR43581">
    <property type="entry name" value="ATP/GTP PHOSPHATASE"/>
    <property type="match status" value="1"/>
</dbReference>
<keyword evidence="3" id="KW-1185">Reference proteome</keyword>
<reference evidence="2" key="1">
    <citation type="journal article" date="2014" name="Int. J. Syst. Evol. Microbiol.">
        <title>Complete genome sequence of Corynebacterium casei LMG S-19264T (=DSM 44701T), isolated from a smear-ripened cheese.</title>
        <authorList>
            <consortium name="US DOE Joint Genome Institute (JGI-PGF)"/>
            <person name="Walter F."/>
            <person name="Albersmeier A."/>
            <person name="Kalinowski J."/>
            <person name="Ruckert C."/>
        </authorList>
    </citation>
    <scope>NUCLEOTIDE SEQUENCE</scope>
    <source>
        <strain evidence="2">CGMCC 1.10998</strain>
    </source>
</reference>
<evidence type="ECO:0000313" key="2">
    <source>
        <dbReference type="EMBL" id="GGC98749.1"/>
    </source>
</evidence>
<dbReference type="EMBL" id="BMED01000008">
    <property type="protein sequence ID" value="GGC98749.1"/>
    <property type="molecule type" value="Genomic_DNA"/>
</dbReference>
<dbReference type="SUPFAM" id="SSF52540">
    <property type="entry name" value="P-loop containing nucleoside triphosphate hydrolases"/>
    <property type="match status" value="1"/>
</dbReference>
<dbReference type="Gene3D" id="3.40.50.300">
    <property type="entry name" value="P-loop containing nucleotide triphosphate hydrolases"/>
    <property type="match status" value="1"/>
</dbReference>
<dbReference type="GO" id="GO:0005524">
    <property type="term" value="F:ATP binding"/>
    <property type="evidence" value="ECO:0007669"/>
    <property type="project" value="InterPro"/>
</dbReference>
<dbReference type="GO" id="GO:0016887">
    <property type="term" value="F:ATP hydrolysis activity"/>
    <property type="evidence" value="ECO:0007669"/>
    <property type="project" value="InterPro"/>
</dbReference>
<evidence type="ECO:0000313" key="3">
    <source>
        <dbReference type="Proteomes" id="UP000637423"/>
    </source>
</evidence>
<organism evidence="2 3">
    <name type="scientific">Undibacterium terreum</name>
    <dbReference type="NCBI Taxonomy" id="1224302"/>
    <lineage>
        <taxon>Bacteria</taxon>
        <taxon>Pseudomonadati</taxon>
        <taxon>Pseudomonadota</taxon>
        <taxon>Betaproteobacteria</taxon>
        <taxon>Burkholderiales</taxon>
        <taxon>Oxalobacteraceae</taxon>
        <taxon>Undibacterium</taxon>
    </lineage>
</organism>
<dbReference type="PANTHER" id="PTHR43581:SF2">
    <property type="entry name" value="EXCINUCLEASE ATPASE SUBUNIT"/>
    <property type="match status" value="1"/>
</dbReference>
<comment type="caution">
    <text evidence="2">The sequence shown here is derived from an EMBL/GenBank/DDBJ whole genome shotgun (WGS) entry which is preliminary data.</text>
</comment>
<dbReference type="Pfam" id="PF13304">
    <property type="entry name" value="AAA_21"/>
    <property type="match status" value="1"/>
</dbReference>
<accession>A0A916V0H9</accession>
<protein>
    <recommendedName>
        <fullName evidence="1">ATPase AAA-type core domain-containing protein</fullName>
    </recommendedName>
</protein>
<evidence type="ECO:0000259" key="1">
    <source>
        <dbReference type="Pfam" id="PF13304"/>
    </source>
</evidence>
<name>A0A916V0H9_9BURK</name>
<dbReference type="InterPro" id="IPR003959">
    <property type="entry name" value="ATPase_AAA_core"/>
</dbReference>
<dbReference type="InterPro" id="IPR027417">
    <property type="entry name" value="P-loop_NTPase"/>
</dbReference>